<evidence type="ECO:0000259" key="1">
    <source>
        <dbReference type="PROSITE" id="PS51462"/>
    </source>
</evidence>
<dbReference type="Pfam" id="PF00293">
    <property type="entry name" value="NUDIX"/>
    <property type="match status" value="1"/>
</dbReference>
<protein>
    <submittedName>
        <fullName evidence="2">NUDIX hydrolase</fullName>
    </submittedName>
</protein>
<dbReference type="RefSeq" id="WP_129189080.1">
    <property type="nucleotide sequence ID" value="NZ_CP035493.1"/>
</dbReference>
<gene>
    <name evidence="2" type="ORF">ET471_13355</name>
</gene>
<dbReference type="PROSITE" id="PS51462">
    <property type="entry name" value="NUDIX"/>
    <property type="match status" value="1"/>
</dbReference>
<accession>A0A4P6FJU7</accession>
<organism evidence="2 3">
    <name type="scientific">Xylanimonas protaetiae</name>
    <dbReference type="NCBI Taxonomy" id="2509457"/>
    <lineage>
        <taxon>Bacteria</taxon>
        <taxon>Bacillati</taxon>
        <taxon>Actinomycetota</taxon>
        <taxon>Actinomycetes</taxon>
        <taxon>Micrococcales</taxon>
        <taxon>Promicromonosporaceae</taxon>
        <taxon>Xylanimonas</taxon>
    </lineage>
</organism>
<evidence type="ECO:0000313" key="3">
    <source>
        <dbReference type="Proteomes" id="UP000292118"/>
    </source>
</evidence>
<sequence length="183" mass="19918">MAWTTRTSRTAYENRWIRVREDEVVMPDGHDGVYGVVELRNEAVFVVALDDEDRVLLVDVDRYTVGRSLEVVAGGSDGDDPLVAAQRELREEAGLEAATWVRIGAMDALNGVCVAPEVVFLARGLRPAVSAEELAATHAEEGIAATRWVPFPEVLGMVARGEIRDGETMAALALAGVRLGRFR</sequence>
<dbReference type="SUPFAM" id="SSF55811">
    <property type="entry name" value="Nudix"/>
    <property type="match status" value="1"/>
</dbReference>
<evidence type="ECO:0000313" key="2">
    <source>
        <dbReference type="EMBL" id="QAY70888.1"/>
    </source>
</evidence>
<dbReference type="Proteomes" id="UP000292118">
    <property type="component" value="Chromosome"/>
</dbReference>
<dbReference type="CDD" id="cd24161">
    <property type="entry name" value="NUDIX_ADPRase_Ndx2"/>
    <property type="match status" value="1"/>
</dbReference>
<feature type="domain" description="Nudix hydrolase" evidence="1">
    <location>
        <begin position="39"/>
        <end position="171"/>
    </location>
</feature>
<dbReference type="Gene3D" id="3.90.79.10">
    <property type="entry name" value="Nucleoside Triphosphate Pyrophosphohydrolase"/>
    <property type="match status" value="1"/>
</dbReference>
<dbReference type="EMBL" id="CP035493">
    <property type="protein sequence ID" value="QAY70888.1"/>
    <property type="molecule type" value="Genomic_DNA"/>
</dbReference>
<keyword evidence="2" id="KW-0378">Hydrolase</keyword>
<keyword evidence="3" id="KW-1185">Reference proteome</keyword>
<dbReference type="GO" id="GO:0016787">
    <property type="term" value="F:hydrolase activity"/>
    <property type="evidence" value="ECO:0007669"/>
    <property type="project" value="UniProtKB-KW"/>
</dbReference>
<dbReference type="OrthoDB" id="177518at2"/>
<proteinExistence type="predicted"/>
<reference evidence="2 3" key="1">
    <citation type="submission" date="2019-01" db="EMBL/GenBank/DDBJ databases">
        <title>Genome sequencing of strain FW10M-9.</title>
        <authorList>
            <person name="Heo J."/>
            <person name="Kim S.-J."/>
            <person name="Kim J.-S."/>
            <person name="Hong S.-B."/>
            <person name="Kwon S.-W."/>
        </authorList>
    </citation>
    <scope>NUCLEOTIDE SEQUENCE [LARGE SCALE GENOMIC DNA]</scope>
    <source>
        <strain evidence="2 3">FW10M-9</strain>
    </source>
</reference>
<dbReference type="InterPro" id="IPR015797">
    <property type="entry name" value="NUDIX_hydrolase-like_dom_sf"/>
</dbReference>
<dbReference type="InterPro" id="IPR000086">
    <property type="entry name" value="NUDIX_hydrolase_dom"/>
</dbReference>
<dbReference type="KEGG" id="xya:ET471_13355"/>
<name>A0A4P6FJU7_9MICO</name>
<dbReference type="AlphaFoldDB" id="A0A4P6FJU7"/>